<accession>A0A5C8NX37</accession>
<dbReference type="Proteomes" id="UP000321548">
    <property type="component" value="Unassembled WGS sequence"/>
</dbReference>
<dbReference type="GO" id="GO:0006508">
    <property type="term" value="P:proteolysis"/>
    <property type="evidence" value="ECO:0007669"/>
    <property type="project" value="InterPro"/>
</dbReference>
<feature type="domain" description="Peptidase C39" evidence="1">
    <location>
        <begin position="21"/>
        <end position="151"/>
    </location>
</feature>
<reference evidence="2 3" key="1">
    <citation type="submission" date="2019-06" db="EMBL/GenBank/DDBJ databases">
        <title>Quisquiliibacterium sp. nov., isolated from a maize field.</title>
        <authorList>
            <person name="Lin S.-Y."/>
            <person name="Tsai C.-F."/>
            <person name="Young C.-C."/>
        </authorList>
    </citation>
    <scope>NUCLEOTIDE SEQUENCE [LARGE SCALE GENOMIC DNA]</scope>
    <source>
        <strain evidence="2 3">CC-CFT501</strain>
    </source>
</reference>
<dbReference type="GO" id="GO:0016020">
    <property type="term" value="C:membrane"/>
    <property type="evidence" value="ECO:0007669"/>
    <property type="project" value="InterPro"/>
</dbReference>
<sequence length="197" mass="21862">MPIRTIKEIRQQAAFRTTVHQKYDFSCGSAAIATLLTFHYGRKVSEAQVFQRMWERGDQPKIRAEGFSLLDMKRYLEAEGYRADGVQVSLDELASVGVPAIALVSDNGYRHFVVVKGLQRNRVVLGDPAIGTRFVDRQQFESLWVGGIFFVIRSHLDTASFNAPADWASRLAAPTALAVSRDGLGTLTLGIPDASRF</sequence>
<dbReference type="PROSITE" id="PS50990">
    <property type="entry name" value="PEPTIDASE_C39"/>
    <property type="match status" value="1"/>
</dbReference>
<dbReference type="InterPro" id="IPR005074">
    <property type="entry name" value="Peptidase_C39"/>
</dbReference>
<organism evidence="2 3">
    <name type="scientific">Zeimonas arvi</name>
    <dbReference type="NCBI Taxonomy" id="2498847"/>
    <lineage>
        <taxon>Bacteria</taxon>
        <taxon>Pseudomonadati</taxon>
        <taxon>Pseudomonadota</taxon>
        <taxon>Betaproteobacteria</taxon>
        <taxon>Burkholderiales</taxon>
        <taxon>Burkholderiaceae</taxon>
        <taxon>Zeimonas</taxon>
    </lineage>
</organism>
<dbReference type="OrthoDB" id="13401at2"/>
<protein>
    <submittedName>
        <fullName evidence="2">Peptidase C39</fullName>
    </submittedName>
</protein>
<dbReference type="GO" id="GO:0008233">
    <property type="term" value="F:peptidase activity"/>
    <property type="evidence" value="ECO:0007669"/>
    <property type="project" value="InterPro"/>
</dbReference>
<proteinExistence type="predicted"/>
<name>A0A5C8NX37_9BURK</name>
<keyword evidence="3" id="KW-1185">Reference proteome</keyword>
<dbReference type="Gene3D" id="3.90.70.10">
    <property type="entry name" value="Cysteine proteinases"/>
    <property type="match status" value="1"/>
</dbReference>
<dbReference type="GO" id="GO:0005524">
    <property type="term" value="F:ATP binding"/>
    <property type="evidence" value="ECO:0007669"/>
    <property type="project" value="InterPro"/>
</dbReference>
<evidence type="ECO:0000313" key="3">
    <source>
        <dbReference type="Proteomes" id="UP000321548"/>
    </source>
</evidence>
<dbReference type="EMBL" id="VDUY01000004">
    <property type="protein sequence ID" value="TXL65582.1"/>
    <property type="molecule type" value="Genomic_DNA"/>
</dbReference>
<comment type="caution">
    <text evidence="2">The sequence shown here is derived from an EMBL/GenBank/DDBJ whole genome shotgun (WGS) entry which is preliminary data.</text>
</comment>
<gene>
    <name evidence="2" type="ORF">FHP08_10680</name>
</gene>
<dbReference type="CDD" id="cd02423">
    <property type="entry name" value="Peptidase_C39G"/>
    <property type="match status" value="1"/>
</dbReference>
<evidence type="ECO:0000313" key="2">
    <source>
        <dbReference type="EMBL" id="TXL65582.1"/>
    </source>
</evidence>
<evidence type="ECO:0000259" key="1">
    <source>
        <dbReference type="PROSITE" id="PS50990"/>
    </source>
</evidence>
<dbReference type="Pfam" id="PF03412">
    <property type="entry name" value="Peptidase_C39"/>
    <property type="match status" value="1"/>
</dbReference>
<dbReference type="AlphaFoldDB" id="A0A5C8NX37"/>